<keyword evidence="2" id="KW-1185">Reference proteome</keyword>
<proteinExistence type="predicted"/>
<dbReference type="KEGG" id="wma:WM2015_731"/>
<sequence length="401" mass="43008">MTIKSDFSTGLPKRFGSLLVLILLSMSAGAATPALTGADWLDPSASQTGSSGAALFPYAGSEQDACELLMEQFARGVGDLMLAMDKLPDSLVEIGWEASQRMQSTAREQAALLCQGLDDPEALRTNFTQLAQSFAANGRARGCIENETYLAISGVRSILLVIGVAIQAYCDGTSCPSPFETVTPQCGIACPLVIPFNISAEVISTRMDIADKCTDLEHEEVMANLRRNTRASVSGLGRFVLNALERARSAADNGGDDEAARQTANQIEDAFGNLEARSSDAIGPSLRQLQEAVASGQATQQQFEREALQSRLETALGTGVTLSRMLRPRAFDGVLEDVRELVARRIQAVQASGGDVDDALVEFRAGDDAFNESDYRLALRHYRSAYIALIPGPYRVRGEAS</sequence>
<dbReference type="AlphaFoldDB" id="A0A0K0XU10"/>
<dbReference type="Proteomes" id="UP000066624">
    <property type="component" value="Chromosome"/>
</dbReference>
<evidence type="ECO:0000313" key="1">
    <source>
        <dbReference type="EMBL" id="AKS41112.1"/>
    </source>
</evidence>
<dbReference type="EMBL" id="CP012154">
    <property type="protein sequence ID" value="AKS41112.1"/>
    <property type="molecule type" value="Genomic_DNA"/>
</dbReference>
<dbReference type="STRING" id="1579979.WM2015_731"/>
<gene>
    <name evidence="1" type="ORF">WM2015_731</name>
</gene>
<dbReference type="PATRIC" id="fig|1579979.3.peg.745"/>
<accession>A0A0K0XU10</accession>
<dbReference type="RefSeq" id="WP_049724776.1">
    <property type="nucleotide sequence ID" value="NZ_CP012154.1"/>
</dbReference>
<name>A0A0K0XU10_9GAMM</name>
<evidence type="ECO:0000313" key="2">
    <source>
        <dbReference type="Proteomes" id="UP000066624"/>
    </source>
</evidence>
<reference evidence="1 2" key="1">
    <citation type="submission" date="2015-07" db="EMBL/GenBank/DDBJ databases">
        <authorList>
            <person name="Noorani M."/>
        </authorList>
    </citation>
    <scope>NUCLEOTIDE SEQUENCE [LARGE SCALE GENOMIC DNA]</scope>
    <source>
        <strain evidence="1 2">KCTC 42284</strain>
    </source>
</reference>
<protein>
    <submittedName>
        <fullName evidence="1">Uncharacterized protein</fullName>
    </submittedName>
</protein>
<organism evidence="1 2">
    <name type="scientific">Wenzhouxiangella marina</name>
    <dbReference type="NCBI Taxonomy" id="1579979"/>
    <lineage>
        <taxon>Bacteria</taxon>
        <taxon>Pseudomonadati</taxon>
        <taxon>Pseudomonadota</taxon>
        <taxon>Gammaproteobacteria</taxon>
        <taxon>Chromatiales</taxon>
        <taxon>Wenzhouxiangellaceae</taxon>
        <taxon>Wenzhouxiangella</taxon>
    </lineage>
</organism>